<gene>
    <name evidence="8" type="ORF">LMG32879_000526</name>
</gene>
<evidence type="ECO:0000313" key="8">
    <source>
        <dbReference type="EMBL" id="CAI9119704.1"/>
    </source>
</evidence>
<feature type="chain" id="PRO_5041222158" evidence="6">
    <location>
        <begin position="25"/>
        <end position="469"/>
    </location>
</feature>
<protein>
    <submittedName>
        <fullName evidence="8">M20/M25/M40 family metallo-hydrolase</fullName>
    </submittedName>
</protein>
<dbReference type="SUPFAM" id="SSF53187">
    <property type="entry name" value="Zn-dependent exopeptidases"/>
    <property type="match status" value="1"/>
</dbReference>
<dbReference type="RefSeq" id="WP_289841597.1">
    <property type="nucleotide sequence ID" value="NZ_CATKSH010000002.1"/>
</dbReference>
<evidence type="ECO:0000256" key="2">
    <source>
        <dbReference type="ARBA" id="ARBA00022670"/>
    </source>
</evidence>
<dbReference type="Pfam" id="PF01546">
    <property type="entry name" value="Peptidase_M20"/>
    <property type="match status" value="1"/>
</dbReference>
<comment type="caution">
    <text evidence="8">The sequence shown here is derived from an EMBL/GenBank/DDBJ whole genome shotgun (WGS) entry which is preliminary data.</text>
</comment>
<feature type="signal peptide" evidence="6">
    <location>
        <begin position="1"/>
        <end position="24"/>
    </location>
</feature>
<evidence type="ECO:0000256" key="1">
    <source>
        <dbReference type="ARBA" id="ARBA00006247"/>
    </source>
</evidence>
<keyword evidence="4" id="KW-0378">Hydrolase</keyword>
<evidence type="ECO:0000256" key="5">
    <source>
        <dbReference type="ARBA" id="ARBA00022833"/>
    </source>
</evidence>
<dbReference type="NCBIfam" id="NF006596">
    <property type="entry name" value="PRK09133.1"/>
    <property type="match status" value="1"/>
</dbReference>
<keyword evidence="5" id="KW-0862">Zinc</keyword>
<dbReference type="SUPFAM" id="SSF55031">
    <property type="entry name" value="Bacterial exopeptidase dimerisation domain"/>
    <property type="match status" value="1"/>
</dbReference>
<dbReference type="InterPro" id="IPR036264">
    <property type="entry name" value="Bact_exopeptidase_dim_dom"/>
</dbReference>
<keyword evidence="6" id="KW-0732">Signal</keyword>
<keyword evidence="9" id="KW-1185">Reference proteome</keyword>
<dbReference type="PANTHER" id="PTHR45962">
    <property type="entry name" value="N-FATTY-ACYL-AMINO ACID SYNTHASE/HYDROLASE PM20D1"/>
    <property type="match status" value="1"/>
</dbReference>
<keyword evidence="2" id="KW-0645">Protease</keyword>
<dbReference type="EMBL" id="CATKSH010000002">
    <property type="protein sequence ID" value="CAI9119704.1"/>
    <property type="molecule type" value="Genomic_DNA"/>
</dbReference>
<sequence length="469" mass="50722">MKIRRLSRWAFVVAFGAHAGFALAAAPMAEHPQAETQTLDLAKRAIALRSVAGPGDETPKVAALFADALVKGGFRAKDVQIIRAGSTAYLIARWPGTDPTLKPVVLLGHMDVVEAQSKDWQRDPFTPVVENGYLFGRGSTDMKLDDTLAIATLSELRRQGFKPRRGIVVAFSGDEETTMKTGALIADRLRDAELVLNVDGANGVLDERTGKPAYFTWEGAEKTYADFEMTVTNPGGHSSEPRAVNAIDELASALLRLQAYRFKPELNALTRTYFEHAAQWEKPETGAAMRAFAADPGNQKAIDVLSADPSMIGKIGTTCVVTMIRGGHAFNALPQRATANINCRIFPGHPRLAIMRELSDAAKDPQIQFRDATEGSVATDASPIRPDVMNALRMAVEGVYPGLPVVAAMSSGASDSMWFRALGVPSYGISPIFIKNSDEFAHGLNERTPVMTIRPSLDILLSTISSLTR</sequence>
<dbReference type="InterPro" id="IPR047177">
    <property type="entry name" value="Pept_M20A"/>
</dbReference>
<dbReference type="GO" id="GO:0008233">
    <property type="term" value="F:peptidase activity"/>
    <property type="evidence" value="ECO:0007669"/>
    <property type="project" value="UniProtKB-KW"/>
</dbReference>
<accession>A0AA35Y0J7</accession>
<evidence type="ECO:0000256" key="3">
    <source>
        <dbReference type="ARBA" id="ARBA00022723"/>
    </source>
</evidence>
<name>A0AA35Y0J7_9PROT</name>
<dbReference type="Pfam" id="PF07687">
    <property type="entry name" value="M20_dimer"/>
    <property type="match status" value="1"/>
</dbReference>
<evidence type="ECO:0000256" key="6">
    <source>
        <dbReference type="SAM" id="SignalP"/>
    </source>
</evidence>
<keyword evidence="3" id="KW-0479">Metal-binding</keyword>
<dbReference type="Gene3D" id="3.40.630.10">
    <property type="entry name" value="Zn peptidases"/>
    <property type="match status" value="1"/>
</dbReference>
<evidence type="ECO:0000313" key="9">
    <source>
        <dbReference type="Proteomes" id="UP001176960"/>
    </source>
</evidence>
<evidence type="ECO:0000259" key="7">
    <source>
        <dbReference type="Pfam" id="PF07687"/>
    </source>
</evidence>
<dbReference type="GO" id="GO:0006508">
    <property type="term" value="P:proteolysis"/>
    <property type="evidence" value="ECO:0007669"/>
    <property type="project" value="UniProtKB-KW"/>
</dbReference>
<dbReference type="PANTHER" id="PTHR45962:SF1">
    <property type="entry name" value="N-FATTY-ACYL-AMINO ACID SYNTHASE_HYDROLASE PM20D1"/>
    <property type="match status" value="1"/>
</dbReference>
<evidence type="ECO:0000256" key="4">
    <source>
        <dbReference type="ARBA" id="ARBA00022801"/>
    </source>
</evidence>
<dbReference type="Gene3D" id="3.30.70.360">
    <property type="match status" value="1"/>
</dbReference>
<dbReference type="Proteomes" id="UP001176960">
    <property type="component" value="Unassembled WGS sequence"/>
</dbReference>
<comment type="similarity">
    <text evidence="1">Belongs to the peptidase M20A family.</text>
</comment>
<dbReference type="Gene3D" id="1.10.150.900">
    <property type="match status" value="1"/>
</dbReference>
<organism evidence="8 9">
    <name type="scientific">Brytella acorum</name>
    <dbReference type="NCBI Taxonomy" id="2959299"/>
    <lineage>
        <taxon>Bacteria</taxon>
        <taxon>Pseudomonadati</taxon>
        <taxon>Pseudomonadota</taxon>
        <taxon>Alphaproteobacteria</taxon>
        <taxon>Acetobacterales</taxon>
        <taxon>Acetobacteraceae</taxon>
        <taxon>Brytella</taxon>
    </lineage>
</organism>
<proteinExistence type="inferred from homology"/>
<reference evidence="8" key="1">
    <citation type="submission" date="2023-03" db="EMBL/GenBank/DDBJ databases">
        <authorList>
            <person name="Cleenwerck I."/>
        </authorList>
    </citation>
    <scope>NUCLEOTIDE SEQUENCE</scope>
    <source>
        <strain evidence="8">LMG 32879</strain>
    </source>
</reference>
<dbReference type="GO" id="GO:0046872">
    <property type="term" value="F:metal ion binding"/>
    <property type="evidence" value="ECO:0007669"/>
    <property type="project" value="UniProtKB-KW"/>
</dbReference>
<dbReference type="InterPro" id="IPR011650">
    <property type="entry name" value="Peptidase_M20_dimer"/>
</dbReference>
<dbReference type="InterPro" id="IPR002933">
    <property type="entry name" value="Peptidase_M20"/>
</dbReference>
<dbReference type="AlphaFoldDB" id="A0AA35Y0J7"/>
<feature type="domain" description="Peptidase M20 dimerisation" evidence="7">
    <location>
        <begin position="220"/>
        <end position="366"/>
    </location>
</feature>